<feature type="site" description="Transition state stabilizer" evidence="9">
    <location>
        <position position="17"/>
    </location>
</feature>
<proteinExistence type="inferred from homology"/>
<dbReference type="PRINTS" id="PR01020">
    <property type="entry name" value="LPSBIOSNTHSS"/>
</dbReference>
<dbReference type="EC" id="2.7.7.3" evidence="9"/>
<dbReference type="GO" id="GO:0004595">
    <property type="term" value="F:pantetheine-phosphate adenylyltransferase activity"/>
    <property type="evidence" value="ECO:0007669"/>
    <property type="project" value="UniProtKB-UniRule"/>
</dbReference>
<dbReference type="CDD" id="cd02163">
    <property type="entry name" value="PPAT"/>
    <property type="match status" value="1"/>
</dbReference>
<dbReference type="GO" id="GO:0005737">
    <property type="term" value="C:cytoplasm"/>
    <property type="evidence" value="ECO:0007669"/>
    <property type="project" value="UniProtKB-SubCell"/>
</dbReference>
<sequence>MRRAIFPGSFDPPTNGHLDIIKRSLPLFDEIIIAVLNNPEKNPMFTVEERCEMIREILPVVADGKCCLTVDSFSGLTADFARRKQATAIVRGIRAISDYEYELRMALMNRRLEPTIETVFLMAAEEYAYVSSNLMKQVFTLGGRVEGLIPALVEARMREKLNG</sequence>
<keyword evidence="5 9" id="KW-0067">ATP-binding</keyword>
<evidence type="ECO:0000256" key="5">
    <source>
        <dbReference type="ARBA" id="ARBA00022840"/>
    </source>
</evidence>
<reference evidence="11" key="1">
    <citation type="submission" date="2020-02" db="EMBL/GenBank/DDBJ databases">
        <authorList>
            <person name="Meier V. D."/>
        </authorList>
    </citation>
    <scope>NUCLEOTIDE SEQUENCE</scope>
    <source>
        <strain evidence="11">AVDCRST_MAG74</strain>
    </source>
</reference>
<evidence type="ECO:0000256" key="8">
    <source>
        <dbReference type="ARBA" id="ARBA00029346"/>
    </source>
</evidence>
<evidence type="ECO:0000256" key="3">
    <source>
        <dbReference type="ARBA" id="ARBA00022695"/>
    </source>
</evidence>
<dbReference type="Gene3D" id="3.40.50.620">
    <property type="entry name" value="HUPs"/>
    <property type="match status" value="1"/>
</dbReference>
<evidence type="ECO:0000256" key="4">
    <source>
        <dbReference type="ARBA" id="ARBA00022741"/>
    </source>
</evidence>
<comment type="cofactor">
    <cofactor evidence="9">
        <name>Mg(2+)</name>
        <dbReference type="ChEBI" id="CHEBI:18420"/>
    </cofactor>
</comment>
<evidence type="ECO:0000259" key="10">
    <source>
        <dbReference type="Pfam" id="PF01467"/>
    </source>
</evidence>
<feature type="binding site" evidence="9">
    <location>
        <position position="41"/>
    </location>
    <ligand>
        <name>substrate</name>
    </ligand>
</feature>
<evidence type="ECO:0000256" key="1">
    <source>
        <dbReference type="ARBA" id="ARBA00022490"/>
    </source>
</evidence>
<keyword evidence="2 9" id="KW-0808">Transferase</keyword>
<comment type="catalytic activity">
    <reaction evidence="8 9">
        <text>(R)-4'-phosphopantetheine + ATP + H(+) = 3'-dephospho-CoA + diphosphate</text>
        <dbReference type="Rhea" id="RHEA:19801"/>
        <dbReference type="ChEBI" id="CHEBI:15378"/>
        <dbReference type="ChEBI" id="CHEBI:30616"/>
        <dbReference type="ChEBI" id="CHEBI:33019"/>
        <dbReference type="ChEBI" id="CHEBI:57328"/>
        <dbReference type="ChEBI" id="CHEBI:61723"/>
        <dbReference type="EC" id="2.7.7.3"/>
    </reaction>
</comment>
<feature type="binding site" evidence="9">
    <location>
        <begin position="127"/>
        <end position="133"/>
    </location>
    <ligand>
        <name>ATP</name>
        <dbReference type="ChEBI" id="CHEBI:30616"/>
    </ligand>
</feature>
<feature type="binding site" evidence="9">
    <location>
        <position position="77"/>
    </location>
    <ligand>
        <name>substrate</name>
    </ligand>
</feature>
<dbReference type="SUPFAM" id="SSF52374">
    <property type="entry name" value="Nucleotidylyl transferase"/>
    <property type="match status" value="1"/>
</dbReference>
<feature type="domain" description="Cytidyltransferase-like" evidence="10">
    <location>
        <begin position="5"/>
        <end position="137"/>
    </location>
</feature>
<dbReference type="PANTHER" id="PTHR21342:SF1">
    <property type="entry name" value="PHOSPHOPANTETHEINE ADENYLYLTRANSFERASE"/>
    <property type="match status" value="1"/>
</dbReference>
<evidence type="ECO:0000256" key="6">
    <source>
        <dbReference type="ARBA" id="ARBA00022842"/>
    </source>
</evidence>
<organism evidence="11">
    <name type="scientific">uncultured Pyrinomonadaceae bacterium</name>
    <dbReference type="NCBI Taxonomy" id="2283094"/>
    <lineage>
        <taxon>Bacteria</taxon>
        <taxon>Pseudomonadati</taxon>
        <taxon>Acidobacteriota</taxon>
        <taxon>Blastocatellia</taxon>
        <taxon>Blastocatellales</taxon>
        <taxon>Pyrinomonadaceae</taxon>
        <taxon>environmental samples</taxon>
    </lineage>
</organism>
<name>A0A6J4PS08_9BACT</name>
<evidence type="ECO:0000256" key="7">
    <source>
        <dbReference type="ARBA" id="ARBA00022993"/>
    </source>
</evidence>
<comment type="similarity">
    <text evidence="9">Belongs to the bacterial CoaD family.</text>
</comment>
<keyword evidence="7 9" id="KW-0173">Coenzyme A biosynthesis</keyword>
<dbReference type="InterPro" id="IPR014729">
    <property type="entry name" value="Rossmann-like_a/b/a_fold"/>
</dbReference>
<dbReference type="PANTHER" id="PTHR21342">
    <property type="entry name" value="PHOSPHOPANTETHEINE ADENYLYLTRANSFERASE"/>
    <property type="match status" value="1"/>
</dbReference>
<keyword evidence="1 9" id="KW-0963">Cytoplasm</keyword>
<dbReference type="NCBIfam" id="TIGR01510">
    <property type="entry name" value="coaD_prev_kdtB"/>
    <property type="match status" value="1"/>
</dbReference>
<feature type="binding site" evidence="9">
    <location>
        <begin position="9"/>
        <end position="10"/>
    </location>
    <ligand>
        <name>ATP</name>
        <dbReference type="ChEBI" id="CHEBI:30616"/>
    </ligand>
</feature>
<comment type="subcellular location">
    <subcellularLocation>
        <location evidence="9">Cytoplasm</location>
    </subcellularLocation>
</comment>
<protein>
    <recommendedName>
        <fullName evidence="9">Phosphopantetheine adenylyltransferase</fullName>
        <ecNumber evidence="9">2.7.7.3</ecNumber>
    </recommendedName>
    <alternativeName>
        <fullName evidence="9">Dephospho-CoA pyrophosphorylase</fullName>
    </alternativeName>
    <alternativeName>
        <fullName evidence="9">Pantetheine-phosphate adenylyltransferase</fullName>
        <shortName evidence="9">PPAT</shortName>
    </alternativeName>
</protein>
<accession>A0A6J4PS08</accession>
<feature type="binding site" evidence="9">
    <location>
        <position position="17"/>
    </location>
    <ligand>
        <name>ATP</name>
        <dbReference type="ChEBI" id="CHEBI:30616"/>
    </ligand>
</feature>
<evidence type="ECO:0000256" key="2">
    <source>
        <dbReference type="ARBA" id="ARBA00022679"/>
    </source>
</evidence>
<dbReference type="AlphaFoldDB" id="A0A6J4PS08"/>
<evidence type="ECO:0000313" key="11">
    <source>
        <dbReference type="EMBL" id="CAA9420661.1"/>
    </source>
</evidence>
<dbReference type="Pfam" id="PF01467">
    <property type="entry name" value="CTP_transf_like"/>
    <property type="match status" value="1"/>
</dbReference>
<keyword evidence="6 9" id="KW-0460">Magnesium</keyword>
<evidence type="ECO:0000256" key="9">
    <source>
        <dbReference type="HAMAP-Rule" id="MF_00151"/>
    </source>
</evidence>
<keyword evidence="3 9" id="KW-0548">Nucleotidyltransferase</keyword>
<comment type="subunit">
    <text evidence="9">Homohexamer.</text>
</comment>
<feature type="binding site" evidence="9">
    <location>
        <begin position="92"/>
        <end position="94"/>
    </location>
    <ligand>
        <name>ATP</name>
        <dbReference type="ChEBI" id="CHEBI:30616"/>
    </ligand>
</feature>
<feature type="binding site" evidence="9">
    <location>
        <position position="102"/>
    </location>
    <ligand>
        <name>ATP</name>
        <dbReference type="ChEBI" id="CHEBI:30616"/>
    </ligand>
</feature>
<dbReference type="HAMAP" id="MF_00151">
    <property type="entry name" value="PPAT_bact"/>
    <property type="match status" value="1"/>
</dbReference>
<dbReference type="InterPro" id="IPR001980">
    <property type="entry name" value="PPAT"/>
</dbReference>
<dbReference type="GO" id="GO:0005524">
    <property type="term" value="F:ATP binding"/>
    <property type="evidence" value="ECO:0007669"/>
    <property type="project" value="UniProtKB-KW"/>
</dbReference>
<keyword evidence="4 9" id="KW-0547">Nucleotide-binding</keyword>
<feature type="binding site" evidence="9">
    <location>
        <position position="9"/>
    </location>
    <ligand>
        <name>substrate</name>
    </ligand>
</feature>
<dbReference type="EMBL" id="CADCUR010000270">
    <property type="protein sequence ID" value="CAA9420661.1"/>
    <property type="molecule type" value="Genomic_DNA"/>
</dbReference>
<gene>
    <name evidence="9" type="primary">coaD</name>
    <name evidence="11" type="ORF">AVDCRST_MAG74-2946</name>
</gene>
<dbReference type="GO" id="GO:0015937">
    <property type="term" value="P:coenzyme A biosynthetic process"/>
    <property type="evidence" value="ECO:0007669"/>
    <property type="project" value="UniProtKB-UniRule"/>
</dbReference>
<dbReference type="NCBIfam" id="TIGR00125">
    <property type="entry name" value="cyt_tran_rel"/>
    <property type="match status" value="1"/>
</dbReference>
<feature type="binding site" evidence="9">
    <location>
        <position position="91"/>
    </location>
    <ligand>
        <name>substrate</name>
    </ligand>
</feature>
<comment type="function">
    <text evidence="9">Reversibly transfers an adenylyl group from ATP to 4'-phosphopantetheine, yielding dephospho-CoA (dPCoA) and pyrophosphate.</text>
</comment>
<dbReference type="InterPro" id="IPR004821">
    <property type="entry name" value="Cyt_trans-like"/>
</dbReference>
<dbReference type="UniPathway" id="UPA00241">
    <property type="reaction ID" value="UER00355"/>
</dbReference>
<comment type="pathway">
    <text evidence="9">Cofactor biosynthesis; coenzyme A biosynthesis; CoA from (R)-pantothenate: step 4/5.</text>
</comment>